<protein>
    <submittedName>
        <fullName evidence="4">Fimbrial protein</fullName>
    </submittedName>
</protein>
<dbReference type="GO" id="GO:0043683">
    <property type="term" value="P:type IV pilus assembly"/>
    <property type="evidence" value="ECO:0007669"/>
    <property type="project" value="InterPro"/>
</dbReference>
<dbReference type="AlphaFoldDB" id="A0A370X2H9"/>
<sequence>MKLLDDLRSLDRNNIGGWPKSVKTFFTVLLFLLIMFIGWYTVISDQQNTLNNLSGKEEQLKKEFSEKQAKSVNLEALQQQLDEMKDMLRQLLRQLPSKTEMPELLVDVSQTALSAGLQQELFQPGTEVPKDFYAEKPIQLKMIGTYHQFGSFISGVASLPRVVILTMHDVSLTPLNPPGKGAEPAPNQLLVLQGTVKTYRYLEDSETGETGNKAKTQRPGGQK</sequence>
<dbReference type="Gene3D" id="3.30.70.60">
    <property type="match status" value="1"/>
</dbReference>
<keyword evidence="3" id="KW-0472">Membrane</keyword>
<keyword evidence="1" id="KW-0175">Coiled coil</keyword>
<gene>
    <name evidence="4" type="ORF">DWU99_14205</name>
</gene>
<dbReference type="InterPro" id="IPR014717">
    <property type="entry name" value="Transl_elong_EF1B/ribsomal_bS6"/>
</dbReference>
<dbReference type="PANTHER" id="PTHR39555">
    <property type="entry name" value="FIMBRIAL ASSEMBLY PROTEIN PILO-LIKE PROTEIN-RELATED"/>
    <property type="match status" value="1"/>
</dbReference>
<evidence type="ECO:0000256" key="1">
    <source>
        <dbReference type="SAM" id="Coils"/>
    </source>
</evidence>
<evidence type="ECO:0000256" key="3">
    <source>
        <dbReference type="SAM" id="Phobius"/>
    </source>
</evidence>
<keyword evidence="3" id="KW-1133">Transmembrane helix</keyword>
<dbReference type="InterPro" id="IPR007445">
    <property type="entry name" value="PilO"/>
</dbReference>
<keyword evidence="5" id="KW-1185">Reference proteome</keyword>
<dbReference type="Proteomes" id="UP000255334">
    <property type="component" value="Unassembled WGS sequence"/>
</dbReference>
<feature type="transmembrane region" description="Helical" evidence="3">
    <location>
        <begin position="21"/>
        <end position="42"/>
    </location>
</feature>
<reference evidence="4 5" key="1">
    <citation type="submission" date="2018-07" db="EMBL/GenBank/DDBJ databases">
        <title>Dyella monticola sp. nov. and Dyella psychrodurans sp. nov. isolated from monsoon evergreen broad-leaved forest soil of Dinghu Mountain, China.</title>
        <authorList>
            <person name="Gao Z."/>
            <person name="Qiu L."/>
        </authorList>
    </citation>
    <scope>NUCLEOTIDE SEQUENCE [LARGE SCALE GENOMIC DNA]</scope>
    <source>
        <strain evidence="4 5">4MSK11</strain>
    </source>
</reference>
<dbReference type="GO" id="GO:0043107">
    <property type="term" value="P:type IV pilus-dependent motility"/>
    <property type="evidence" value="ECO:0007669"/>
    <property type="project" value="InterPro"/>
</dbReference>
<dbReference type="Pfam" id="PF04350">
    <property type="entry name" value="PilO"/>
    <property type="match status" value="1"/>
</dbReference>
<dbReference type="EMBL" id="QRBF01000005">
    <property type="protein sequence ID" value="RDS82552.1"/>
    <property type="molecule type" value="Genomic_DNA"/>
</dbReference>
<accession>A0A370X2H9</accession>
<dbReference type="Gene3D" id="1.10.287.540">
    <property type="entry name" value="Helix hairpin bin"/>
    <property type="match status" value="1"/>
</dbReference>
<evidence type="ECO:0000313" key="4">
    <source>
        <dbReference type="EMBL" id="RDS82552.1"/>
    </source>
</evidence>
<evidence type="ECO:0000313" key="5">
    <source>
        <dbReference type="Proteomes" id="UP000255334"/>
    </source>
</evidence>
<dbReference type="PIRSF" id="PIRSF016482">
    <property type="entry name" value="PilO"/>
    <property type="match status" value="1"/>
</dbReference>
<organism evidence="4 5">
    <name type="scientific">Dyella psychrodurans</name>
    <dbReference type="NCBI Taxonomy" id="1927960"/>
    <lineage>
        <taxon>Bacteria</taxon>
        <taxon>Pseudomonadati</taxon>
        <taxon>Pseudomonadota</taxon>
        <taxon>Gammaproteobacteria</taxon>
        <taxon>Lysobacterales</taxon>
        <taxon>Rhodanobacteraceae</taxon>
        <taxon>Dyella</taxon>
    </lineage>
</organism>
<dbReference type="OrthoDB" id="9802133at2"/>
<name>A0A370X2H9_9GAMM</name>
<comment type="caution">
    <text evidence="4">The sequence shown here is derived from an EMBL/GenBank/DDBJ whole genome shotgun (WGS) entry which is preliminary data.</text>
</comment>
<keyword evidence="3" id="KW-0812">Transmembrane</keyword>
<evidence type="ECO:0000256" key="2">
    <source>
        <dbReference type="SAM" id="MobiDB-lite"/>
    </source>
</evidence>
<proteinExistence type="predicted"/>
<feature type="coiled-coil region" evidence="1">
    <location>
        <begin position="43"/>
        <end position="94"/>
    </location>
</feature>
<feature type="region of interest" description="Disordered" evidence="2">
    <location>
        <begin position="202"/>
        <end position="223"/>
    </location>
</feature>
<dbReference type="PANTHER" id="PTHR39555:SF1">
    <property type="entry name" value="TYPE IV PILUS INNER MEMBRANE COMPONENT PILO"/>
    <property type="match status" value="1"/>
</dbReference>